<dbReference type="Gene3D" id="3.40.720.10">
    <property type="entry name" value="Alkaline Phosphatase, subunit A"/>
    <property type="match status" value="1"/>
</dbReference>
<evidence type="ECO:0000256" key="7">
    <source>
        <dbReference type="PIRNR" id="PIRNR005091"/>
    </source>
</evidence>
<keyword evidence="11" id="KW-1185">Reference proteome</keyword>
<keyword evidence="3 7" id="KW-1003">Cell membrane</keyword>
<evidence type="ECO:0000256" key="1">
    <source>
        <dbReference type="ARBA" id="ARBA00004651"/>
    </source>
</evidence>
<evidence type="ECO:0000256" key="4">
    <source>
        <dbReference type="ARBA" id="ARBA00022692"/>
    </source>
</evidence>
<dbReference type="InterPro" id="IPR000917">
    <property type="entry name" value="Sulfatase_N"/>
</dbReference>
<sequence>MLKNTLTKYQIIILTGVLLWIKSYLVYKISFDLKIENAVQELILLINPLSSVVFIMAFALFFSGRARNIATLILNLVASFVLFANMVYYRFFNDFITIPVLFQTSNMGDLGSSITSLIYPYDLLLFADLIFFAVFMKMRKLEAPKVSSKKIGIVFASSLIIFIVNVGIAETERPQLLTRSFDREMLIKNIGAYNYHAYDAIIQSKAKAQRALADGSEIADIENYVKADYKKPDPEMFGAAEGKNVVMVSMESIQNFVLDNDVEGNEITPFLNQLKEDKDTYYFPNFYHQTGQGKTSDSEFLLANSMYPLPSGAVFFTHSQNEYQASPETLKEKGYFTANLHANNKSFWNRDIMYNSLGYEKFYSLADYEVTPEQSIGWGLKDEFFFQQSVDHMKEMPEPYYTKFITLTNHFPFSLEKEDEFIPEWNSNDGTVNRYFTTVRYMDESVKMFFDSLKNEGMYEDTMFVLYGDHYGISENHNKAMGEYLGKEITPFESTQLQQVPLYIHIPGDGNGKVMDTVGGQVDLRPTIMHLLGIETKNSIQFGSDLFSKERQDFAVLRDGSFITKDHVYTDNTCYDKETGEPTEKSSCESFKEKAEKELDYSDRIIYGDLLRFFDPKTGQIKTDK</sequence>
<evidence type="ECO:0000313" key="10">
    <source>
        <dbReference type="EMBL" id="MCF6137900.1"/>
    </source>
</evidence>
<protein>
    <submittedName>
        <fullName evidence="10">LTA synthase family protein</fullName>
    </submittedName>
</protein>
<comment type="similarity">
    <text evidence="2 7">Belongs to the LTA synthase family.</text>
</comment>
<comment type="caution">
    <text evidence="10">The sequence shown here is derived from an EMBL/GenBank/DDBJ whole genome shotgun (WGS) entry which is preliminary data.</text>
</comment>
<organism evidence="10 11">
    <name type="scientific">Pseudalkalibacillus berkeleyi</name>
    <dbReference type="NCBI Taxonomy" id="1069813"/>
    <lineage>
        <taxon>Bacteria</taxon>
        <taxon>Bacillati</taxon>
        <taxon>Bacillota</taxon>
        <taxon>Bacilli</taxon>
        <taxon>Bacillales</taxon>
        <taxon>Fictibacillaceae</taxon>
        <taxon>Pseudalkalibacillus</taxon>
    </lineage>
</organism>
<dbReference type="SUPFAM" id="SSF53649">
    <property type="entry name" value="Alkaline phosphatase-like"/>
    <property type="match status" value="1"/>
</dbReference>
<dbReference type="Pfam" id="PF00884">
    <property type="entry name" value="Sulfatase"/>
    <property type="match status" value="1"/>
</dbReference>
<dbReference type="CDD" id="cd16015">
    <property type="entry name" value="LTA_synthase"/>
    <property type="match status" value="1"/>
</dbReference>
<dbReference type="RefSeq" id="WP_236333888.1">
    <property type="nucleotide sequence ID" value="NZ_JAKIJS010000001.1"/>
</dbReference>
<keyword evidence="4 8" id="KW-0812">Transmembrane</keyword>
<dbReference type="PANTHER" id="PTHR47371">
    <property type="entry name" value="LIPOTEICHOIC ACID SYNTHASE"/>
    <property type="match status" value="1"/>
</dbReference>
<gene>
    <name evidence="10" type="ORF">L2716_09185</name>
</gene>
<feature type="transmembrane region" description="Helical" evidence="8">
    <location>
        <begin position="12"/>
        <end position="30"/>
    </location>
</feature>
<dbReference type="Gene3D" id="3.30.1120.170">
    <property type="match status" value="1"/>
</dbReference>
<accession>A0ABS9H244</accession>
<evidence type="ECO:0000256" key="8">
    <source>
        <dbReference type="SAM" id="Phobius"/>
    </source>
</evidence>
<feature type="transmembrane region" description="Helical" evidence="8">
    <location>
        <begin position="69"/>
        <end position="91"/>
    </location>
</feature>
<dbReference type="PANTHER" id="PTHR47371:SF1">
    <property type="entry name" value="LIPOTEICHOIC ACID SYNTHASE-LIKE YQGS"/>
    <property type="match status" value="1"/>
</dbReference>
<comment type="subcellular location">
    <subcellularLocation>
        <location evidence="1">Cell membrane</location>
        <topology evidence="1">Multi-pass membrane protein</topology>
    </subcellularLocation>
</comment>
<name>A0ABS9H244_9BACL</name>
<reference evidence="10 11" key="1">
    <citation type="submission" date="2022-01" db="EMBL/GenBank/DDBJ databases">
        <title>Alkalihalobacillus sp. EGI L200015, a novel bacterium isolated from a salt lake sediment.</title>
        <authorList>
            <person name="Gao L."/>
            <person name="Fang B.-Z."/>
            <person name="Li W.-J."/>
        </authorList>
    </citation>
    <scope>NUCLEOTIDE SEQUENCE [LARGE SCALE GENOMIC DNA]</scope>
    <source>
        <strain evidence="10 11">KCTC 12718</strain>
    </source>
</reference>
<feature type="transmembrane region" description="Helical" evidence="8">
    <location>
        <begin position="118"/>
        <end position="138"/>
    </location>
</feature>
<proteinExistence type="inferred from homology"/>
<dbReference type="PIRSF" id="PIRSF005091">
    <property type="entry name" value="Mmb_sulf_HI1246"/>
    <property type="match status" value="1"/>
</dbReference>
<feature type="transmembrane region" description="Helical" evidence="8">
    <location>
        <begin position="150"/>
        <end position="169"/>
    </location>
</feature>
<dbReference type="Proteomes" id="UP001649381">
    <property type="component" value="Unassembled WGS sequence"/>
</dbReference>
<dbReference type="InterPro" id="IPR012160">
    <property type="entry name" value="LtaS-like"/>
</dbReference>
<evidence type="ECO:0000256" key="2">
    <source>
        <dbReference type="ARBA" id="ARBA00009983"/>
    </source>
</evidence>
<evidence type="ECO:0000256" key="3">
    <source>
        <dbReference type="ARBA" id="ARBA00022475"/>
    </source>
</evidence>
<feature type="transmembrane region" description="Helical" evidence="8">
    <location>
        <begin position="42"/>
        <end position="62"/>
    </location>
</feature>
<dbReference type="InterPro" id="IPR050448">
    <property type="entry name" value="OpgB/LTA_synthase_biosynth"/>
</dbReference>
<feature type="domain" description="Sulfatase N-terminal" evidence="9">
    <location>
        <begin position="243"/>
        <end position="534"/>
    </location>
</feature>
<evidence type="ECO:0000313" key="11">
    <source>
        <dbReference type="Proteomes" id="UP001649381"/>
    </source>
</evidence>
<evidence type="ECO:0000256" key="6">
    <source>
        <dbReference type="ARBA" id="ARBA00023136"/>
    </source>
</evidence>
<dbReference type="EMBL" id="JAKIJS010000001">
    <property type="protein sequence ID" value="MCF6137900.1"/>
    <property type="molecule type" value="Genomic_DNA"/>
</dbReference>
<dbReference type="InterPro" id="IPR017850">
    <property type="entry name" value="Alkaline_phosphatase_core_sf"/>
</dbReference>
<keyword evidence="5 8" id="KW-1133">Transmembrane helix</keyword>
<keyword evidence="6 7" id="KW-0472">Membrane</keyword>
<evidence type="ECO:0000259" key="9">
    <source>
        <dbReference type="Pfam" id="PF00884"/>
    </source>
</evidence>
<evidence type="ECO:0000256" key="5">
    <source>
        <dbReference type="ARBA" id="ARBA00022989"/>
    </source>
</evidence>